<protein>
    <submittedName>
        <fullName evidence="2">Uncharacterized protein</fullName>
    </submittedName>
</protein>
<organism evidence="2 3">
    <name type="scientific">Pleomassaria siparia CBS 279.74</name>
    <dbReference type="NCBI Taxonomy" id="1314801"/>
    <lineage>
        <taxon>Eukaryota</taxon>
        <taxon>Fungi</taxon>
        <taxon>Dikarya</taxon>
        <taxon>Ascomycota</taxon>
        <taxon>Pezizomycotina</taxon>
        <taxon>Dothideomycetes</taxon>
        <taxon>Pleosporomycetidae</taxon>
        <taxon>Pleosporales</taxon>
        <taxon>Pleomassariaceae</taxon>
        <taxon>Pleomassaria</taxon>
    </lineage>
</organism>
<keyword evidence="3" id="KW-1185">Reference proteome</keyword>
<proteinExistence type="predicted"/>
<keyword evidence="1" id="KW-0812">Transmembrane</keyword>
<dbReference type="AlphaFoldDB" id="A0A6G1KA75"/>
<keyword evidence="1" id="KW-1133">Transmembrane helix</keyword>
<evidence type="ECO:0000313" key="3">
    <source>
        <dbReference type="Proteomes" id="UP000799428"/>
    </source>
</evidence>
<keyword evidence="1" id="KW-0472">Membrane</keyword>
<evidence type="ECO:0000256" key="1">
    <source>
        <dbReference type="SAM" id="Phobius"/>
    </source>
</evidence>
<dbReference type="Proteomes" id="UP000799428">
    <property type="component" value="Unassembled WGS sequence"/>
</dbReference>
<evidence type="ECO:0000313" key="2">
    <source>
        <dbReference type="EMBL" id="KAF2709341.1"/>
    </source>
</evidence>
<accession>A0A6G1KA75</accession>
<feature type="transmembrane region" description="Helical" evidence="1">
    <location>
        <begin position="6"/>
        <end position="24"/>
    </location>
</feature>
<reference evidence="2" key="1">
    <citation type="journal article" date="2020" name="Stud. Mycol.">
        <title>101 Dothideomycetes genomes: a test case for predicting lifestyles and emergence of pathogens.</title>
        <authorList>
            <person name="Haridas S."/>
            <person name="Albert R."/>
            <person name="Binder M."/>
            <person name="Bloem J."/>
            <person name="Labutti K."/>
            <person name="Salamov A."/>
            <person name="Andreopoulos B."/>
            <person name="Baker S."/>
            <person name="Barry K."/>
            <person name="Bills G."/>
            <person name="Bluhm B."/>
            <person name="Cannon C."/>
            <person name="Castanera R."/>
            <person name="Culley D."/>
            <person name="Daum C."/>
            <person name="Ezra D."/>
            <person name="Gonzalez J."/>
            <person name="Henrissat B."/>
            <person name="Kuo A."/>
            <person name="Liang C."/>
            <person name="Lipzen A."/>
            <person name="Lutzoni F."/>
            <person name="Magnuson J."/>
            <person name="Mondo S."/>
            <person name="Nolan M."/>
            <person name="Ohm R."/>
            <person name="Pangilinan J."/>
            <person name="Park H.-J."/>
            <person name="Ramirez L."/>
            <person name="Alfaro M."/>
            <person name="Sun H."/>
            <person name="Tritt A."/>
            <person name="Yoshinaga Y."/>
            <person name="Zwiers L.-H."/>
            <person name="Turgeon B."/>
            <person name="Goodwin S."/>
            <person name="Spatafora J."/>
            <person name="Crous P."/>
            <person name="Grigoriev I."/>
        </authorList>
    </citation>
    <scope>NUCLEOTIDE SEQUENCE</scope>
    <source>
        <strain evidence="2">CBS 279.74</strain>
    </source>
</reference>
<name>A0A6G1KA75_9PLEO</name>
<gene>
    <name evidence="2" type="ORF">K504DRAFT_272612</name>
</gene>
<dbReference type="EMBL" id="MU005770">
    <property type="protein sequence ID" value="KAF2709341.1"/>
    <property type="molecule type" value="Genomic_DNA"/>
</dbReference>
<sequence length="115" mass="12934">MYVHAYRLGTVGLFALSIMSVLIIKTHTWTTQDNGQFAASGVSGLHAPLSNRKGRFYFSSRMYICMYVDKIIKGNPLRLVQCCLKVKLGRGAYGKLRRAGTCMLHCTARSSERQR</sequence>